<dbReference type="PANTHER" id="PTHR18898">
    <property type="entry name" value="NUCLEOPROTEIN TPR-RELATED"/>
    <property type="match status" value="1"/>
</dbReference>
<evidence type="ECO:0000313" key="10">
    <source>
        <dbReference type="Proteomes" id="UP000005240"/>
    </source>
</evidence>
<feature type="coiled-coil region" evidence="4">
    <location>
        <begin position="818"/>
        <end position="859"/>
    </location>
</feature>
<feature type="coiled-coil region" evidence="4">
    <location>
        <begin position="945"/>
        <end position="1166"/>
    </location>
</feature>
<dbReference type="OrthoDB" id="343070at2759"/>
<dbReference type="GO" id="GO:0006406">
    <property type="term" value="P:mRNA export from nucleus"/>
    <property type="evidence" value="ECO:0007669"/>
    <property type="project" value="TreeGrafter"/>
</dbReference>
<dbReference type="PANTHER" id="PTHR18898:SF2">
    <property type="entry name" value="NUCLEOPROTEIN TPR"/>
    <property type="match status" value="1"/>
</dbReference>
<feature type="region of interest" description="Disordered" evidence="5">
    <location>
        <begin position="1694"/>
        <end position="1716"/>
    </location>
</feature>
<comment type="subcellular location">
    <subcellularLocation>
        <location evidence="1">Nucleus</location>
    </subcellularLocation>
</comment>
<dbReference type="VEuPathDB" id="FungiDB:PTTG_26218"/>
<reference evidence="8" key="1">
    <citation type="submission" date="2009-11" db="EMBL/GenBank/DDBJ databases">
        <authorList>
            <consortium name="The Broad Institute Genome Sequencing Platform"/>
            <person name="Ward D."/>
            <person name="Feldgarden M."/>
            <person name="Earl A."/>
            <person name="Young S.K."/>
            <person name="Zeng Q."/>
            <person name="Koehrsen M."/>
            <person name="Alvarado L."/>
            <person name="Berlin A."/>
            <person name="Bochicchio J."/>
            <person name="Borenstein D."/>
            <person name="Chapman S.B."/>
            <person name="Chen Z."/>
            <person name="Engels R."/>
            <person name="Freedman E."/>
            <person name="Gellesch M."/>
            <person name="Goldberg J."/>
            <person name="Griggs A."/>
            <person name="Gujja S."/>
            <person name="Heilman E."/>
            <person name="Heiman D."/>
            <person name="Hepburn T."/>
            <person name="Howarth C."/>
            <person name="Jen D."/>
            <person name="Larson L."/>
            <person name="Lewis B."/>
            <person name="Mehta T."/>
            <person name="Park D."/>
            <person name="Pearson M."/>
            <person name="Roberts A."/>
            <person name="Saif S."/>
            <person name="Shea T."/>
            <person name="Shenoy N."/>
            <person name="Sisk P."/>
            <person name="Stolte C."/>
            <person name="Sykes S."/>
            <person name="Thomson T."/>
            <person name="Walk T."/>
            <person name="White J."/>
            <person name="Yandava C."/>
            <person name="Izard J."/>
            <person name="Baranova O.V."/>
            <person name="Blanton J.M."/>
            <person name="Tanner A.C."/>
            <person name="Dewhirst F.E."/>
            <person name="Haas B."/>
            <person name="Nusbaum C."/>
            <person name="Birren B."/>
        </authorList>
    </citation>
    <scope>NUCLEOTIDE SEQUENCE [LARGE SCALE GENOMIC DNA]</scope>
    <source>
        <strain evidence="8">1-1 BBBD Race 1</strain>
    </source>
</reference>
<feature type="coiled-coil region" evidence="4">
    <location>
        <begin position="282"/>
        <end position="327"/>
    </location>
</feature>
<dbReference type="EnsemblFungi" id="PTTG_26218-t43_1">
    <property type="protein sequence ID" value="PTTG_26218-t43_1-p1"/>
    <property type="gene ID" value="PTTG_26218"/>
</dbReference>
<dbReference type="EMBL" id="ADAS02000016">
    <property type="protein sequence ID" value="OAV97028.1"/>
    <property type="molecule type" value="Genomic_DNA"/>
</dbReference>
<evidence type="ECO:0000256" key="3">
    <source>
        <dbReference type="ARBA" id="ARBA00023242"/>
    </source>
</evidence>
<dbReference type="InterPro" id="IPR012929">
    <property type="entry name" value="Nucleoprot-TPR/MLP1-2_dom"/>
</dbReference>
<reference evidence="8" key="2">
    <citation type="submission" date="2016-05" db="EMBL/GenBank/DDBJ databases">
        <title>Comparative analysis highlights variable genome content of wheat rusts and divergence of the mating loci.</title>
        <authorList>
            <person name="Cuomo C.A."/>
            <person name="Bakkeren G."/>
            <person name="Szabo L."/>
            <person name="Khalil H."/>
            <person name="Joly D."/>
            <person name="Goldberg J."/>
            <person name="Young S."/>
            <person name="Zeng Q."/>
            <person name="Fellers J."/>
        </authorList>
    </citation>
    <scope>NUCLEOTIDE SEQUENCE [LARGE SCALE GENOMIC DNA]</scope>
    <source>
        <strain evidence="8">1-1 BBBD Race 1</strain>
    </source>
</reference>
<feature type="coiled-coil region" evidence="4">
    <location>
        <begin position="401"/>
        <end position="505"/>
    </location>
</feature>
<sequence>MEPESGAQEGPPAALQQSLEDTAALKAELDQTKAELARLQIESESDLNAANARAIELEAKLNSQNGQRSQLEQSLQEIQRLKTSLDDRLGSDQALTQQLTTLQSEKADLLKLIRDKENEFADLEAELHSKTEQLSSAKAAIRELEGALSDSRGSERALRLQSQALQSEATLAGSDRDFYSKELERTREEWQSFRIESHQQTANLQNELDKLTYAHQSTTTNLTTLRSQHTELQKLYGDATERIKQLTNQSIESEAAFQKEIEAQKRVTMLMDKRDKQREERMESLEREFNERRAELDQQERTINEALENERAHVAELEQKLVDTTNALSRLCASEIDDSDQPQDLLDIAANTPLAHRTPGTPLSRKQQNGVFFSNGISPAAAMASKLQKSGKSLTQVYTEKIVLEEELKKVQLENVRLSETMSQILGEIQDRAPLLHQQRVEHDRIENECINLTSQLTEVIEEKEEAQRMYQSCNLDLTALQRDYDLANSQLNDLSLQVRLLTAEVTKREAGDPFAIKGDSEDLEKDLSNWRDAQVEEDEDVLLANDLITFRDIADMQQKNLKLLLFARTLTTKLNELEENRNSKNEDDEEEDENTKQAIDEAHELILKLKTDLHSAQQKSEALSRERDMLRKMLDQSQAKNSGDRAAFEPDTSAPDGSRQKLDEMRTQFEVYRTEIGRDSKQMNEDLNQARTDLSRTQVLLAKANAQIEYLTERQRSLDQTNAMHAQEVQTLTASSAKLQDHISKGEMLLHHANENVTELKAKCHVLQHQVESLTTEREVWKGVEGRLMAENASLTRERNNINDILRNMQVMQGEIERNAEDSRRRLETQLSKSETQLSELKEKLKIEADLARQATLQRQIEGREYQSKIDKLTSEHLTARENLSAASATKSHLESQVNQLQKQLSMKEERLAVYEGHRRSDTRSNQTGNGDAPGSNDPSLTKEQRLEIELSELKIELAAAREECTRARQNVEQFKSISESAEAALASLTATHDEYKRSQEAELERKQSALTSLEEHLRKVTEDLSALTNQNSELHRQLESQRADFEKEKLALNNKLVDLEEIETRVKARDNELRAEVNNQMKLAQESHDRYKAEVQNHANSLNELTQVKSELETARESILEAQTTAQTATAKLTSSEASWSEQKATLQKELANIQTRCDDLVKQNDLLHEHLQTASAQATKLSSHTIDQAVGSDPGEQKVSQNNLNENMLESVEQLRGVIRYLRNNYDIAQQQIELSKMESARLQQQLQHVSKALDQTKMELNQERERSREGYVSSAEHAQLLDQINTLNMIRESNVTLREEASRSERKAKQLEEQLKTTSETVEPLKQELRELQLTVQQYQQEIGILNEDNQRWKLRNQQILEKYDRIDPAELQGLRDEIERLNQELTSTREEIAQLHHFRDKFRNIQAQARAVRQKSVDEKLALEAKLTAVNEELDKVKEVVRTLENDAKSFQTQNTAVVEQATAQAQEQLQTLRQEKAAAESSLADALVFKSRADETQASLDTLKKELDEVKAAFEARESEISKLLSESTGAANTNKQLTEQLTKLREEASQKPPNEMSEAAIEVEVSKRVQEKLADMSVQEPGEITGGTSDEQVQEQLNQVKQQALSEKVEAVQKAIEETTQRLTAEFAKSQAEATEKLKAELTSTASNPSTTVPEDLIEARVSSKIAEIKKELEATAAAKEQELVSKHEAELTEARKAQTPASAQPTPEQIQEITKAAVETAVKNKEAELVQLHKTSTDATIEQTKIKLMAELHSKHSVQQMQLKRLQTKNAELLAKVNELTAQQSTSPPTGATPAAATPGTPLAATASAFAPTSTTPAGSPFQSVANRAAPAPSAPAPTQPNQPGAAPTSLPPANSSGLTMRGGGQAGQITRGTVFGGRGGATRGGLAPTGGSIFGSAAQAGTGSTRGTMITFGGTTRGTAFGGRGGMVGLGRGGAPGSGGAGGGVPAAVGTAVVPTGPSTAAASGPSVGLPPESRTTEKPAGPAGSVSIRGAATNKKGGPGSILGMAMKQAISADGSIPPAQAPLFPSSSSALPAASFPGNPAHKRPREDDPAGPASGPGNTSLADPNHLKRAKGPPAIPSSFPQTDNGSSLGNGAGAGGAGNPPTELAARLSKRP</sequence>
<protein>
    <submittedName>
        <fullName evidence="9">TPR_MLP1_2 domain-containing protein</fullName>
    </submittedName>
</protein>
<evidence type="ECO:0000256" key="1">
    <source>
        <dbReference type="ARBA" id="ARBA00004123"/>
    </source>
</evidence>
<feature type="compositionally biased region" description="Basic and acidic residues" evidence="5">
    <location>
        <begin position="1694"/>
        <end position="1704"/>
    </location>
</feature>
<evidence type="ECO:0000259" key="6">
    <source>
        <dbReference type="Pfam" id="PF07926"/>
    </source>
</evidence>
<accession>A0A180GXF0</accession>
<dbReference type="GO" id="GO:0005643">
    <property type="term" value="C:nuclear pore"/>
    <property type="evidence" value="ECO:0007669"/>
    <property type="project" value="TreeGrafter"/>
</dbReference>
<proteinExistence type="predicted"/>
<feature type="region of interest" description="Disordered" evidence="5">
    <location>
        <begin position="917"/>
        <end position="943"/>
    </location>
</feature>
<keyword evidence="10" id="KW-1185">Reference proteome</keyword>
<feature type="coiled-coil region" evidence="4">
    <location>
        <begin position="751"/>
        <end position="778"/>
    </location>
</feature>
<organism evidence="8">
    <name type="scientific">Puccinia triticina (isolate 1-1 / race 1 (BBBD))</name>
    <name type="common">Brown leaf rust fungus</name>
    <dbReference type="NCBI Taxonomy" id="630390"/>
    <lineage>
        <taxon>Eukaryota</taxon>
        <taxon>Fungi</taxon>
        <taxon>Dikarya</taxon>
        <taxon>Basidiomycota</taxon>
        <taxon>Pucciniomycotina</taxon>
        <taxon>Pucciniomycetes</taxon>
        <taxon>Pucciniales</taxon>
        <taxon>Pucciniaceae</taxon>
        <taxon>Puccinia</taxon>
    </lineage>
</organism>
<feature type="region of interest" description="Disordered" evidence="5">
    <location>
        <begin position="578"/>
        <end position="597"/>
    </location>
</feature>
<evidence type="ECO:0000256" key="5">
    <source>
        <dbReference type="SAM" id="MobiDB-lite"/>
    </source>
</evidence>
<feature type="region of interest" description="Disordered" evidence="5">
    <location>
        <begin position="1965"/>
        <end position="2010"/>
    </location>
</feature>
<dbReference type="Pfam" id="PF07926">
    <property type="entry name" value="TPR_MLP1_2"/>
    <property type="match status" value="1"/>
</dbReference>
<evidence type="ECO:0000313" key="9">
    <source>
        <dbReference type="EnsemblFungi" id="PTTG_26218-t43_1-p1"/>
    </source>
</evidence>
<dbReference type="Proteomes" id="UP000005240">
    <property type="component" value="Unassembled WGS sequence"/>
</dbReference>
<feature type="domain" description="Nucleoprotein TPR/MLP1-2" evidence="6">
    <location>
        <begin position="1050"/>
        <end position="1176"/>
    </location>
</feature>
<feature type="coiled-coil region" evidence="4">
    <location>
        <begin position="15"/>
        <end position="147"/>
    </location>
</feature>
<feature type="domain" description="NUA/TPR/MLP1-2-like" evidence="7">
    <location>
        <begin position="471"/>
        <end position="579"/>
    </location>
</feature>
<dbReference type="GO" id="GO:0006606">
    <property type="term" value="P:protein import into nucleus"/>
    <property type="evidence" value="ECO:0007669"/>
    <property type="project" value="InterPro"/>
</dbReference>
<feature type="region of interest" description="Disordered" evidence="5">
    <location>
        <begin position="1302"/>
        <end position="1324"/>
    </location>
</feature>
<feature type="compositionally biased region" description="Polar residues" evidence="5">
    <location>
        <begin position="1707"/>
        <end position="1716"/>
    </location>
</feature>
<feature type="region of interest" description="Disordered" evidence="5">
    <location>
        <begin position="636"/>
        <end position="661"/>
    </location>
</feature>
<evidence type="ECO:0000259" key="7">
    <source>
        <dbReference type="Pfam" id="PF25785"/>
    </source>
</evidence>
<dbReference type="Pfam" id="PF25785">
    <property type="entry name" value="TPR"/>
    <property type="match status" value="1"/>
</dbReference>
<dbReference type="GO" id="GO:0017056">
    <property type="term" value="F:structural constituent of nuclear pore"/>
    <property type="evidence" value="ECO:0007669"/>
    <property type="project" value="TreeGrafter"/>
</dbReference>
<feature type="region of interest" description="Disordered" evidence="5">
    <location>
        <begin position="2024"/>
        <end position="2125"/>
    </location>
</feature>
<evidence type="ECO:0000256" key="4">
    <source>
        <dbReference type="SAM" id="Coils"/>
    </source>
</evidence>
<reference evidence="9" key="4">
    <citation type="submission" date="2025-05" db="UniProtKB">
        <authorList>
            <consortium name="EnsemblFungi"/>
        </authorList>
    </citation>
    <scope>IDENTIFICATION</scope>
    <source>
        <strain evidence="9">isolate 1-1 / race 1 (BBBD)</strain>
    </source>
</reference>
<feature type="compositionally biased region" description="Gly residues" evidence="5">
    <location>
        <begin position="1883"/>
        <end position="1892"/>
    </location>
</feature>
<evidence type="ECO:0000256" key="2">
    <source>
        <dbReference type="ARBA" id="ARBA00023054"/>
    </source>
</evidence>
<feature type="compositionally biased region" description="Gly residues" evidence="5">
    <location>
        <begin position="2101"/>
        <end position="2111"/>
    </location>
</feature>
<name>A0A180GXF0_PUCT1</name>
<keyword evidence="2 4" id="KW-0175">Coiled coil</keyword>
<gene>
    <name evidence="8" type="ORF">PTTG_26218</name>
</gene>
<dbReference type="InterPro" id="IPR057974">
    <property type="entry name" value="NUA/TPR/MLP1-2-like_dom"/>
</dbReference>
<dbReference type="STRING" id="630390.A0A180GXF0"/>
<reference evidence="9 10" key="3">
    <citation type="journal article" date="2017" name="G3 (Bethesda)">
        <title>Comparative analysis highlights variable genome content of wheat rusts and divergence of the mating loci.</title>
        <authorList>
            <person name="Cuomo C.A."/>
            <person name="Bakkeren G."/>
            <person name="Khalil H.B."/>
            <person name="Panwar V."/>
            <person name="Joly D."/>
            <person name="Linning R."/>
            <person name="Sakthikumar S."/>
            <person name="Song X."/>
            <person name="Adiconis X."/>
            <person name="Fan L."/>
            <person name="Goldberg J.M."/>
            <person name="Levin J.Z."/>
            <person name="Young S."/>
            <person name="Zeng Q."/>
            <person name="Anikster Y."/>
            <person name="Bruce M."/>
            <person name="Wang M."/>
            <person name="Yin C."/>
            <person name="McCallum B."/>
            <person name="Szabo L.J."/>
            <person name="Hulbert S."/>
            <person name="Chen X."/>
            <person name="Fellers J.P."/>
        </authorList>
    </citation>
    <scope>NUCLEOTIDE SEQUENCE</scope>
    <source>
        <strain evidence="10">Isolate 1-1 / race 1 (BBBD)</strain>
        <strain evidence="9">isolate 1-1 / race 1 (BBBD)</strain>
    </source>
</reference>
<feature type="region of interest" description="Disordered" evidence="5">
    <location>
        <begin position="1789"/>
        <end position="1892"/>
    </location>
</feature>
<feature type="compositionally biased region" description="Low complexity" evidence="5">
    <location>
        <begin position="1793"/>
        <end position="1840"/>
    </location>
</feature>
<keyword evidence="3" id="KW-0539">Nucleus</keyword>
<feature type="coiled-coil region" evidence="4">
    <location>
        <begin position="1215"/>
        <end position="1270"/>
    </location>
</feature>
<evidence type="ECO:0000313" key="8">
    <source>
        <dbReference type="EMBL" id="OAV97028.1"/>
    </source>
</evidence>
<feature type="compositionally biased region" description="Low complexity" evidence="5">
    <location>
        <begin position="2028"/>
        <end position="2048"/>
    </location>
</feature>
<feature type="compositionally biased region" description="Basic and acidic residues" evidence="5">
    <location>
        <begin position="1302"/>
        <end position="1319"/>
    </location>
</feature>